<dbReference type="PROSITE" id="PS50931">
    <property type="entry name" value="HTH_LYSR"/>
    <property type="match status" value="1"/>
</dbReference>
<dbReference type="Pfam" id="PF03466">
    <property type="entry name" value="LysR_substrate"/>
    <property type="match status" value="1"/>
</dbReference>
<dbReference type="EMBL" id="JARAWN010000003">
    <property type="protein sequence ID" value="MDX3128412.1"/>
    <property type="molecule type" value="Genomic_DNA"/>
</dbReference>
<dbReference type="GO" id="GO:0003700">
    <property type="term" value="F:DNA-binding transcription factor activity"/>
    <property type="evidence" value="ECO:0007669"/>
    <property type="project" value="InterPro"/>
</dbReference>
<keyword evidence="3" id="KW-0238">DNA-binding</keyword>
<dbReference type="RefSeq" id="WP_319688459.1">
    <property type="nucleotide sequence ID" value="NZ_JARAWN010000003.1"/>
</dbReference>
<accession>A0AAJ2PIN3</accession>
<name>A0AAJ2PIN3_9ACTN</name>
<evidence type="ECO:0000313" key="8">
    <source>
        <dbReference type="Proteomes" id="UP001273589"/>
    </source>
</evidence>
<evidence type="ECO:0000259" key="6">
    <source>
        <dbReference type="PROSITE" id="PS50931"/>
    </source>
</evidence>
<evidence type="ECO:0000256" key="3">
    <source>
        <dbReference type="ARBA" id="ARBA00023125"/>
    </source>
</evidence>
<dbReference type="InterPro" id="IPR000847">
    <property type="entry name" value="LysR_HTH_N"/>
</dbReference>
<dbReference type="GO" id="GO:0003677">
    <property type="term" value="F:DNA binding"/>
    <property type="evidence" value="ECO:0007669"/>
    <property type="project" value="UniProtKB-KW"/>
</dbReference>
<dbReference type="InterPro" id="IPR036390">
    <property type="entry name" value="WH_DNA-bd_sf"/>
</dbReference>
<evidence type="ECO:0000256" key="5">
    <source>
        <dbReference type="SAM" id="MobiDB-lite"/>
    </source>
</evidence>
<organism evidence="7 8">
    <name type="scientific">Streptomyces europaeiscabiei</name>
    <dbReference type="NCBI Taxonomy" id="146819"/>
    <lineage>
        <taxon>Bacteria</taxon>
        <taxon>Bacillati</taxon>
        <taxon>Actinomycetota</taxon>
        <taxon>Actinomycetes</taxon>
        <taxon>Kitasatosporales</taxon>
        <taxon>Streptomycetaceae</taxon>
        <taxon>Streptomyces</taxon>
    </lineage>
</organism>
<evidence type="ECO:0000256" key="1">
    <source>
        <dbReference type="ARBA" id="ARBA00009437"/>
    </source>
</evidence>
<comment type="similarity">
    <text evidence="1">Belongs to the LysR transcriptional regulatory family.</text>
</comment>
<dbReference type="Proteomes" id="UP001273589">
    <property type="component" value="Unassembled WGS sequence"/>
</dbReference>
<dbReference type="PANTHER" id="PTHR30346">
    <property type="entry name" value="TRANSCRIPTIONAL DUAL REGULATOR HCAR-RELATED"/>
    <property type="match status" value="1"/>
</dbReference>
<feature type="compositionally biased region" description="Polar residues" evidence="5">
    <location>
        <begin position="348"/>
        <end position="357"/>
    </location>
</feature>
<keyword evidence="4" id="KW-0804">Transcription</keyword>
<dbReference type="GO" id="GO:0032993">
    <property type="term" value="C:protein-DNA complex"/>
    <property type="evidence" value="ECO:0007669"/>
    <property type="project" value="TreeGrafter"/>
</dbReference>
<dbReference type="SUPFAM" id="SSF46785">
    <property type="entry name" value="Winged helix' DNA-binding domain"/>
    <property type="match status" value="1"/>
</dbReference>
<dbReference type="Gene3D" id="1.10.10.10">
    <property type="entry name" value="Winged helix-like DNA-binding domain superfamily/Winged helix DNA-binding domain"/>
    <property type="match status" value="1"/>
</dbReference>
<dbReference type="SUPFAM" id="SSF53850">
    <property type="entry name" value="Periplasmic binding protein-like II"/>
    <property type="match status" value="1"/>
</dbReference>
<sequence>MLERGEIETFLTLAEELHFGRTAERLCVTTGRVSQVIKKLERRIGGTLFERTSRTVRLTAIGRQLADDLVPLVAGMDEALRRATDASRGVTGELRVAFLGEWTAPALLKVVGLFSERHPDCRVEVREVQLSNSRASLLDGSVDVLIASYPFDGMACGPVLLTEKRVLAAAAGHPLAREESVSLEVLAEHSVVQYPEMTSAGFKRDRTPDFTPSGRPVPKGPTGGSFSEMLTLVAMGRGVLPVGEHSRRYYPRPDVAYVPLHDAQPIERGPVWLEENTTERVRAFVRAAADIAELGGDGAQTGRVGAGADQNVGCGVDVDGDRPSVGADPMEAADAGSVAPENGRRSVQRLSTALGNT</sequence>
<evidence type="ECO:0000313" key="7">
    <source>
        <dbReference type="EMBL" id="MDX3128412.1"/>
    </source>
</evidence>
<dbReference type="InterPro" id="IPR005119">
    <property type="entry name" value="LysR_subst-bd"/>
</dbReference>
<dbReference type="InterPro" id="IPR036388">
    <property type="entry name" value="WH-like_DNA-bd_sf"/>
</dbReference>
<comment type="caution">
    <text evidence="7">The sequence shown here is derived from an EMBL/GenBank/DDBJ whole genome shotgun (WGS) entry which is preliminary data.</text>
</comment>
<evidence type="ECO:0000256" key="2">
    <source>
        <dbReference type="ARBA" id="ARBA00023015"/>
    </source>
</evidence>
<dbReference type="Pfam" id="PF00126">
    <property type="entry name" value="HTH_1"/>
    <property type="match status" value="1"/>
</dbReference>
<keyword evidence="2" id="KW-0805">Transcription regulation</keyword>
<feature type="domain" description="HTH lysR-type" evidence="6">
    <location>
        <begin position="1"/>
        <end position="59"/>
    </location>
</feature>
<feature type="region of interest" description="Disordered" evidence="5">
    <location>
        <begin position="202"/>
        <end position="223"/>
    </location>
</feature>
<protein>
    <submittedName>
        <fullName evidence="7">LysR family transcriptional regulator</fullName>
    </submittedName>
</protein>
<dbReference type="PANTHER" id="PTHR30346:SF0">
    <property type="entry name" value="HCA OPERON TRANSCRIPTIONAL ACTIVATOR HCAR"/>
    <property type="match status" value="1"/>
</dbReference>
<dbReference type="AlphaFoldDB" id="A0AAJ2PIN3"/>
<dbReference type="Gene3D" id="3.40.190.10">
    <property type="entry name" value="Periplasmic binding protein-like II"/>
    <property type="match status" value="2"/>
</dbReference>
<proteinExistence type="inferred from homology"/>
<evidence type="ECO:0000256" key="4">
    <source>
        <dbReference type="ARBA" id="ARBA00023163"/>
    </source>
</evidence>
<feature type="region of interest" description="Disordered" evidence="5">
    <location>
        <begin position="319"/>
        <end position="357"/>
    </location>
</feature>
<reference evidence="7" key="1">
    <citation type="journal article" date="2023" name="Microb. Genom.">
        <title>Mesoterricola silvestris gen. nov., sp. nov., Mesoterricola sediminis sp. nov., Geothrix oryzae sp. nov., Geothrix edaphica sp. nov., Geothrix rubra sp. nov., and Geothrix limicola sp. nov., six novel members of Acidobacteriota isolated from soils.</title>
        <authorList>
            <person name="Weisberg A.J."/>
            <person name="Pearce E."/>
            <person name="Kramer C.G."/>
            <person name="Chang J.H."/>
            <person name="Clarke C.R."/>
        </authorList>
    </citation>
    <scope>NUCLEOTIDE SEQUENCE</scope>
    <source>
        <strain evidence="7">ND06-05F</strain>
    </source>
</reference>
<gene>
    <name evidence="7" type="ORF">PV367_01010</name>
</gene>